<reference evidence="2" key="1">
    <citation type="submission" date="2020-02" db="EMBL/GenBank/DDBJ databases">
        <authorList>
            <person name="Meier V. D."/>
        </authorList>
    </citation>
    <scope>NUCLEOTIDE SEQUENCE</scope>
    <source>
        <strain evidence="2">AVDCRST_MAG47</strain>
    </source>
</reference>
<organism evidence="2">
    <name type="scientific">uncultured Nocardioidaceae bacterium</name>
    <dbReference type="NCBI Taxonomy" id="253824"/>
    <lineage>
        <taxon>Bacteria</taxon>
        <taxon>Bacillati</taxon>
        <taxon>Actinomycetota</taxon>
        <taxon>Actinomycetes</taxon>
        <taxon>Propionibacteriales</taxon>
        <taxon>Nocardioidaceae</taxon>
        <taxon>environmental samples</taxon>
    </lineage>
</organism>
<feature type="non-terminal residue" evidence="2">
    <location>
        <position position="272"/>
    </location>
</feature>
<dbReference type="AlphaFoldDB" id="A0A6J4MI01"/>
<feature type="non-terminal residue" evidence="2">
    <location>
        <position position="1"/>
    </location>
</feature>
<proteinExistence type="predicted"/>
<name>A0A6J4MI01_9ACTN</name>
<feature type="compositionally biased region" description="Basic residues" evidence="1">
    <location>
        <begin position="139"/>
        <end position="151"/>
    </location>
</feature>
<sequence length="272" mass="29640">DARPRPRCHPRRGRRCRPAAACLAAAPPPQPARPRLCSGRLHPAPVVRRDGALAAQQAVPDARRRAPRRSAARPQRPARGRRLRASLPGDRPGRPRDGAGALGARPRPDAPRAVPGPRPRSAVAARACERRPGAAAGWHRSRSARRRRQRHAPVDAPGRPCAAHHRPGVLQRTCALEAAEAGRDVRRRGAVRAPRGARRVSRGPRRRVVDRPTRAGAASAPAVPVRRALVLHHSRRVRHRCGRDALRADDRAVLPGRRGDRRSRTASGLVDV</sequence>
<feature type="region of interest" description="Disordered" evidence="1">
    <location>
        <begin position="53"/>
        <end position="166"/>
    </location>
</feature>
<feature type="compositionally biased region" description="Basic residues" evidence="1">
    <location>
        <begin position="65"/>
        <end position="84"/>
    </location>
</feature>
<evidence type="ECO:0000313" key="2">
    <source>
        <dbReference type="EMBL" id="CAA9358814.1"/>
    </source>
</evidence>
<gene>
    <name evidence="2" type="ORF">AVDCRST_MAG47-17</name>
</gene>
<accession>A0A6J4MI01</accession>
<protein>
    <submittedName>
        <fullName evidence="2">Transcriptional regulator, Xre family</fullName>
    </submittedName>
</protein>
<feature type="compositionally biased region" description="Low complexity" evidence="1">
    <location>
        <begin position="98"/>
        <end position="126"/>
    </location>
</feature>
<dbReference type="EMBL" id="CADCUK010000002">
    <property type="protein sequence ID" value="CAA9358814.1"/>
    <property type="molecule type" value="Genomic_DNA"/>
</dbReference>
<feature type="compositionally biased region" description="Basic residues" evidence="1">
    <location>
        <begin position="186"/>
        <end position="206"/>
    </location>
</feature>
<evidence type="ECO:0000256" key="1">
    <source>
        <dbReference type="SAM" id="MobiDB-lite"/>
    </source>
</evidence>
<feature type="region of interest" description="Disordered" evidence="1">
    <location>
        <begin position="24"/>
        <end position="43"/>
    </location>
</feature>
<feature type="region of interest" description="Disordered" evidence="1">
    <location>
        <begin position="186"/>
        <end position="221"/>
    </location>
</feature>